<dbReference type="InterPro" id="IPR048333">
    <property type="entry name" value="HA2_WH"/>
</dbReference>
<name>A0A9W6YJU5_9STRA</name>
<evidence type="ECO:0000256" key="3">
    <source>
        <dbReference type="SAM" id="MobiDB-lite"/>
    </source>
</evidence>
<feature type="domain" description="Helicase ATP-binding" evidence="4">
    <location>
        <begin position="61"/>
        <end position="260"/>
    </location>
</feature>
<dbReference type="PROSITE" id="PS51194">
    <property type="entry name" value="HELICASE_CTER"/>
    <property type="match status" value="1"/>
</dbReference>
<gene>
    <name evidence="6" type="ORF">Pfra01_003040800</name>
</gene>
<dbReference type="CDD" id="cd18791">
    <property type="entry name" value="SF2_C_RHA"/>
    <property type="match status" value="1"/>
</dbReference>
<dbReference type="GO" id="GO:0003723">
    <property type="term" value="F:RNA binding"/>
    <property type="evidence" value="ECO:0007669"/>
    <property type="project" value="TreeGrafter"/>
</dbReference>
<evidence type="ECO:0000313" key="6">
    <source>
        <dbReference type="EMBL" id="GMG17853.1"/>
    </source>
</evidence>
<dbReference type="SMART" id="SM00490">
    <property type="entry name" value="HELICc"/>
    <property type="match status" value="1"/>
</dbReference>
<evidence type="ECO:0000256" key="1">
    <source>
        <dbReference type="ARBA" id="ARBA00022741"/>
    </source>
</evidence>
<feature type="compositionally biased region" description="Low complexity" evidence="3">
    <location>
        <begin position="745"/>
        <end position="759"/>
    </location>
</feature>
<dbReference type="Pfam" id="PF07717">
    <property type="entry name" value="OB_NTP_bind"/>
    <property type="match status" value="1"/>
</dbReference>
<evidence type="ECO:0000259" key="5">
    <source>
        <dbReference type="PROSITE" id="PS51194"/>
    </source>
</evidence>
<dbReference type="InterPro" id="IPR011709">
    <property type="entry name" value="DEAD-box_helicase_OB_fold"/>
</dbReference>
<dbReference type="Pfam" id="PF21010">
    <property type="entry name" value="HA2_C"/>
    <property type="match status" value="1"/>
</dbReference>
<comment type="caution">
    <text evidence="6">The sequence shown here is derived from an EMBL/GenBank/DDBJ whole genome shotgun (WGS) entry which is preliminary data.</text>
</comment>
<dbReference type="InterPro" id="IPR027417">
    <property type="entry name" value="P-loop_NTPase"/>
</dbReference>
<dbReference type="SMART" id="SM00487">
    <property type="entry name" value="DEXDc"/>
    <property type="match status" value="1"/>
</dbReference>
<organism evidence="6 7">
    <name type="scientific">Phytophthora fragariaefolia</name>
    <dbReference type="NCBI Taxonomy" id="1490495"/>
    <lineage>
        <taxon>Eukaryota</taxon>
        <taxon>Sar</taxon>
        <taxon>Stramenopiles</taxon>
        <taxon>Oomycota</taxon>
        <taxon>Peronosporomycetes</taxon>
        <taxon>Peronosporales</taxon>
        <taxon>Peronosporaceae</taxon>
        <taxon>Phytophthora</taxon>
    </lineage>
</organism>
<dbReference type="Gene3D" id="1.20.120.1080">
    <property type="match status" value="1"/>
</dbReference>
<dbReference type="FunFam" id="1.20.120.1080:FF:000035">
    <property type="entry name" value="Pre-mRNA-splicing factor ATP-dependent RNA helicase, putative"/>
    <property type="match status" value="1"/>
</dbReference>
<dbReference type="PROSITE" id="PS51192">
    <property type="entry name" value="HELICASE_ATP_BIND_1"/>
    <property type="match status" value="1"/>
</dbReference>
<dbReference type="SMART" id="SM00847">
    <property type="entry name" value="HA2"/>
    <property type="match status" value="1"/>
</dbReference>
<dbReference type="OrthoDB" id="10253254at2759"/>
<dbReference type="InterPro" id="IPR007502">
    <property type="entry name" value="Helicase-assoc_dom"/>
</dbReference>
<dbReference type="SUPFAM" id="SSF52540">
    <property type="entry name" value="P-loop containing nucleoside triphosphate hydrolases"/>
    <property type="match status" value="1"/>
</dbReference>
<dbReference type="Pfam" id="PF04408">
    <property type="entry name" value="WHD_HA2"/>
    <property type="match status" value="1"/>
</dbReference>
<reference evidence="6" key="1">
    <citation type="submission" date="2023-04" db="EMBL/GenBank/DDBJ databases">
        <title>Phytophthora fragariaefolia NBRC 109709.</title>
        <authorList>
            <person name="Ichikawa N."/>
            <person name="Sato H."/>
            <person name="Tonouchi N."/>
        </authorList>
    </citation>
    <scope>NUCLEOTIDE SEQUENCE</scope>
    <source>
        <strain evidence="6">NBRC 109709</strain>
    </source>
</reference>
<keyword evidence="2" id="KW-0067">ATP-binding</keyword>
<evidence type="ECO:0000259" key="4">
    <source>
        <dbReference type="PROSITE" id="PS51192"/>
    </source>
</evidence>
<dbReference type="AlphaFoldDB" id="A0A9W6YJU5"/>
<feature type="region of interest" description="Disordered" evidence="3">
    <location>
        <begin position="745"/>
        <end position="819"/>
    </location>
</feature>
<dbReference type="PANTHER" id="PTHR18934">
    <property type="entry name" value="ATP-DEPENDENT RNA HELICASE"/>
    <property type="match status" value="1"/>
</dbReference>
<dbReference type="InterPro" id="IPR001650">
    <property type="entry name" value="Helicase_C-like"/>
</dbReference>
<protein>
    <submittedName>
        <fullName evidence="6">Unnamed protein product</fullName>
    </submittedName>
</protein>
<keyword evidence="7" id="KW-1185">Reference proteome</keyword>
<feature type="domain" description="Helicase C-terminal" evidence="5">
    <location>
        <begin position="298"/>
        <end position="467"/>
    </location>
</feature>
<dbReference type="Gene3D" id="3.40.50.300">
    <property type="entry name" value="P-loop containing nucleotide triphosphate hydrolases"/>
    <property type="match status" value="2"/>
</dbReference>
<proteinExistence type="predicted"/>
<evidence type="ECO:0000256" key="2">
    <source>
        <dbReference type="ARBA" id="ARBA00022840"/>
    </source>
</evidence>
<dbReference type="GO" id="GO:0005524">
    <property type="term" value="F:ATP binding"/>
    <property type="evidence" value="ECO:0007669"/>
    <property type="project" value="UniProtKB-KW"/>
</dbReference>
<dbReference type="Pfam" id="PF00271">
    <property type="entry name" value="Helicase_C"/>
    <property type="match status" value="1"/>
</dbReference>
<keyword evidence="1" id="KW-0547">Nucleotide-binding</keyword>
<evidence type="ECO:0000313" key="7">
    <source>
        <dbReference type="Proteomes" id="UP001165121"/>
    </source>
</evidence>
<dbReference type="PANTHER" id="PTHR18934:SF136">
    <property type="entry name" value="ATP-DEPENDENT RNA HELICASE DHX35-RELATED"/>
    <property type="match status" value="1"/>
</dbReference>
<sequence>MASAFWRPGAALPGADADAEAARELPQGAELPAVQFNALHALPLHAQRARLPVAKHRDEILYAVETHATTILVGATGSGKTTQVPQYLAEAGWAADRAGGAGKRLVVCTQPRRVAAVTIAERVAQEMSCRVGEDVGYAVRFEEKWDPQRTRIKFVTDGLLLRETMRDPLLSRYSVVMLVSGQRGGQGGCGACTDVRGGVFVSCVLQDEAHERNLETDLLLGLIKKIQRKRPDLRVIIASATLQVDTFVRFFRSKRRENERGDSKLKDVVAVSVEGRQFPVDIEYLQEPCGDYLQKAVDTALAIDKHEGEGDVLVFLPGQEEIDFVVRTLNHRAPAHILPVPLYGTLPLHMQQNAFLPPPRGVRRKVIVATTIAETSVTIEGVVFVVDGCFTKLAFFNPLTGVEALLTAPVSKASAKQRAGRAGRSRPGKCFRLCTQNHFRTKLAKDTIPQMQRTNLATVALYLLSMGIQDLAHFDFVSPPSPEALIRALELLFSLGAIDTDCRLVDPLGTQMAEFPVAPALAKVLLSSFRFTCTQEMLSIASVLSVGDVFLGSRGSRERQEKIAEAMGHFAHPDGDHMTYLAIYDEFADNNKSRSWCDEYLLSHRALLRATEIRRHLKRYVTRFKSLGNVKDGEEDYLMLDSGNDEEDKARSAAIRKCLVSGYFANAAKLHADGVYRTLRDQRPVQLHPTCVYYHMGTLPDWILFHQSVLTTEEFVRDVSRIDPRWLVDSAPGFYRAKEVSGAVSGSSGALGLPSAPSSVPKTKKQKTTSEPETPPRRAATGADGRILFRKPKRSGQDATTSKLPVHIGKSKGGLRSQF</sequence>
<dbReference type="GO" id="GO:0004386">
    <property type="term" value="F:helicase activity"/>
    <property type="evidence" value="ECO:0007669"/>
    <property type="project" value="TreeGrafter"/>
</dbReference>
<accession>A0A9W6YJU5</accession>
<dbReference type="InterPro" id="IPR014001">
    <property type="entry name" value="Helicase_ATP-bd"/>
</dbReference>
<dbReference type="EMBL" id="BSXT01019122">
    <property type="protein sequence ID" value="GMG17853.1"/>
    <property type="molecule type" value="Genomic_DNA"/>
</dbReference>
<dbReference type="Proteomes" id="UP001165121">
    <property type="component" value="Unassembled WGS sequence"/>
</dbReference>